<reference evidence="1 2" key="1">
    <citation type="journal article" date="2021" name="BMC Biol.">
        <title>Horizontally acquired antibacterial genes associated with adaptive radiation of ladybird beetles.</title>
        <authorList>
            <person name="Li H.S."/>
            <person name="Tang X.F."/>
            <person name="Huang Y.H."/>
            <person name="Xu Z.Y."/>
            <person name="Chen M.L."/>
            <person name="Du X.Y."/>
            <person name="Qiu B.Y."/>
            <person name="Chen P.T."/>
            <person name="Zhang W."/>
            <person name="Slipinski A."/>
            <person name="Escalona H.E."/>
            <person name="Waterhouse R.M."/>
            <person name="Zwick A."/>
            <person name="Pang H."/>
        </authorList>
    </citation>
    <scope>NUCLEOTIDE SEQUENCE [LARGE SCALE GENOMIC DNA]</scope>
    <source>
        <strain evidence="1">SYSU2018</strain>
    </source>
</reference>
<name>A0ABD2N3I7_9CUCU</name>
<proteinExistence type="predicted"/>
<protein>
    <submittedName>
        <fullName evidence="1">Uncharacterized protein</fullName>
    </submittedName>
</protein>
<dbReference type="EMBL" id="JABFTP020000062">
    <property type="protein sequence ID" value="KAL3273158.1"/>
    <property type="molecule type" value="Genomic_DNA"/>
</dbReference>
<gene>
    <name evidence="1" type="ORF">HHI36_014612</name>
</gene>
<feature type="non-terminal residue" evidence="1">
    <location>
        <position position="85"/>
    </location>
</feature>
<organism evidence="1 2">
    <name type="scientific">Cryptolaemus montrouzieri</name>
    <dbReference type="NCBI Taxonomy" id="559131"/>
    <lineage>
        <taxon>Eukaryota</taxon>
        <taxon>Metazoa</taxon>
        <taxon>Ecdysozoa</taxon>
        <taxon>Arthropoda</taxon>
        <taxon>Hexapoda</taxon>
        <taxon>Insecta</taxon>
        <taxon>Pterygota</taxon>
        <taxon>Neoptera</taxon>
        <taxon>Endopterygota</taxon>
        <taxon>Coleoptera</taxon>
        <taxon>Polyphaga</taxon>
        <taxon>Cucujiformia</taxon>
        <taxon>Coccinelloidea</taxon>
        <taxon>Coccinellidae</taxon>
        <taxon>Scymninae</taxon>
        <taxon>Scymnini</taxon>
        <taxon>Cryptolaemus</taxon>
    </lineage>
</organism>
<comment type="caution">
    <text evidence="1">The sequence shown here is derived from an EMBL/GenBank/DDBJ whole genome shotgun (WGS) entry which is preliminary data.</text>
</comment>
<evidence type="ECO:0000313" key="1">
    <source>
        <dbReference type="EMBL" id="KAL3273158.1"/>
    </source>
</evidence>
<sequence length="85" mass="9635">MFLKDPLNGSLLTDFQHGYLKNRSTETASVKMIDSVCKEIDKKMNIMFKYKFFDAVPGLPGGLVLGPLQFLDYNNDLFKSVNPTK</sequence>
<keyword evidence="2" id="KW-1185">Reference proteome</keyword>
<accession>A0ABD2N3I7</accession>
<dbReference type="Proteomes" id="UP001516400">
    <property type="component" value="Unassembled WGS sequence"/>
</dbReference>
<dbReference type="AlphaFoldDB" id="A0ABD2N3I7"/>
<evidence type="ECO:0000313" key="2">
    <source>
        <dbReference type="Proteomes" id="UP001516400"/>
    </source>
</evidence>